<dbReference type="SUPFAM" id="SSF54373">
    <property type="entry name" value="FAD-linked reductases, C-terminal domain"/>
    <property type="match status" value="1"/>
</dbReference>
<comment type="similarity">
    <text evidence="1">Belongs to the paxM FAD-dependent monooxygenase family.</text>
</comment>
<keyword evidence="5" id="KW-0503">Monooxygenase</keyword>
<feature type="domain" description="FAD-binding" evidence="6">
    <location>
        <begin position="20"/>
        <end position="368"/>
    </location>
</feature>
<dbReference type="GO" id="GO:0004497">
    <property type="term" value="F:monooxygenase activity"/>
    <property type="evidence" value="ECO:0007669"/>
    <property type="project" value="UniProtKB-KW"/>
</dbReference>
<evidence type="ECO:0000259" key="6">
    <source>
        <dbReference type="Pfam" id="PF01494"/>
    </source>
</evidence>
<dbReference type="GO" id="GO:0071949">
    <property type="term" value="F:FAD binding"/>
    <property type="evidence" value="ECO:0007669"/>
    <property type="project" value="InterPro"/>
</dbReference>
<evidence type="ECO:0000256" key="2">
    <source>
        <dbReference type="ARBA" id="ARBA00022630"/>
    </source>
</evidence>
<evidence type="ECO:0000256" key="1">
    <source>
        <dbReference type="ARBA" id="ARBA00007992"/>
    </source>
</evidence>
<dbReference type="OrthoDB" id="1047367at2759"/>
<keyword evidence="2" id="KW-0285">Flavoprotein</keyword>
<dbReference type="InterPro" id="IPR002938">
    <property type="entry name" value="FAD-bd"/>
</dbReference>
<dbReference type="InterPro" id="IPR050493">
    <property type="entry name" value="FAD-dep_Monooxygenase_BioMet"/>
</dbReference>
<keyword evidence="3" id="KW-0274">FAD</keyword>
<dbReference type="Pfam" id="PF01494">
    <property type="entry name" value="FAD_binding_3"/>
    <property type="match status" value="1"/>
</dbReference>
<dbReference type="SUPFAM" id="SSF51905">
    <property type="entry name" value="FAD/NAD(P)-binding domain"/>
    <property type="match status" value="1"/>
</dbReference>
<organism evidence="7 8">
    <name type="scientific">Colletotrichum orchidophilum</name>
    <dbReference type="NCBI Taxonomy" id="1209926"/>
    <lineage>
        <taxon>Eukaryota</taxon>
        <taxon>Fungi</taxon>
        <taxon>Dikarya</taxon>
        <taxon>Ascomycota</taxon>
        <taxon>Pezizomycotina</taxon>
        <taxon>Sordariomycetes</taxon>
        <taxon>Hypocreomycetidae</taxon>
        <taxon>Glomerellales</taxon>
        <taxon>Glomerellaceae</taxon>
        <taxon>Colletotrichum</taxon>
    </lineage>
</organism>
<accession>A0A1G4BFE7</accession>
<keyword evidence="8" id="KW-1185">Reference proteome</keyword>
<evidence type="ECO:0000313" key="7">
    <source>
        <dbReference type="EMBL" id="OHF00085.1"/>
    </source>
</evidence>
<dbReference type="STRING" id="1209926.A0A1G4BFE7"/>
<dbReference type="EMBL" id="MJBS01000031">
    <property type="protein sequence ID" value="OHF00085.1"/>
    <property type="molecule type" value="Genomic_DNA"/>
</dbReference>
<comment type="caution">
    <text evidence="7">The sequence shown here is derived from an EMBL/GenBank/DDBJ whole genome shotgun (WGS) entry which is preliminary data.</text>
</comment>
<dbReference type="RefSeq" id="XP_022477229.1">
    <property type="nucleotide sequence ID" value="XM_022616378.1"/>
</dbReference>
<dbReference type="PANTHER" id="PTHR13789:SF261">
    <property type="entry name" value="HYDROXYLASE, PUTATIVE (AFU_ORTHOLOGUE AFUA_7G00590)-RELATED"/>
    <property type="match status" value="1"/>
</dbReference>
<proteinExistence type="inferred from homology"/>
<reference evidence="7 8" key="1">
    <citation type="submission" date="2016-09" db="EMBL/GenBank/DDBJ databases">
        <authorList>
            <person name="Capua I."/>
            <person name="De Benedictis P."/>
            <person name="Joannis T."/>
            <person name="Lombin L.H."/>
            <person name="Cattoli G."/>
        </authorList>
    </citation>
    <scope>NUCLEOTIDE SEQUENCE [LARGE SCALE GENOMIC DNA]</scope>
    <source>
        <strain evidence="7 8">IMI 309357</strain>
    </source>
</reference>
<dbReference type="InterPro" id="IPR023375">
    <property type="entry name" value="ADC_dom_sf"/>
</dbReference>
<evidence type="ECO:0000256" key="3">
    <source>
        <dbReference type="ARBA" id="ARBA00022827"/>
    </source>
</evidence>
<dbReference type="GeneID" id="34557888"/>
<evidence type="ECO:0000256" key="5">
    <source>
        <dbReference type="ARBA" id="ARBA00023033"/>
    </source>
</evidence>
<dbReference type="SUPFAM" id="SSF160104">
    <property type="entry name" value="Acetoacetate decarboxylase-like"/>
    <property type="match status" value="1"/>
</dbReference>
<dbReference type="Proteomes" id="UP000176998">
    <property type="component" value="Unassembled WGS sequence"/>
</dbReference>
<dbReference type="PRINTS" id="PR00420">
    <property type="entry name" value="RNGMNOXGNASE"/>
</dbReference>
<evidence type="ECO:0000313" key="8">
    <source>
        <dbReference type="Proteomes" id="UP000176998"/>
    </source>
</evidence>
<dbReference type="AlphaFoldDB" id="A0A1G4BFE7"/>
<dbReference type="PANTHER" id="PTHR13789">
    <property type="entry name" value="MONOOXYGENASE"/>
    <property type="match status" value="1"/>
</dbReference>
<dbReference type="Gene3D" id="2.40.400.10">
    <property type="entry name" value="Acetoacetate decarboxylase-like"/>
    <property type="match status" value="1"/>
</dbReference>
<name>A0A1G4BFE7_9PEZI</name>
<protein>
    <submittedName>
        <fullName evidence="7">FAD binding domain-containing protein</fullName>
    </submittedName>
</protein>
<dbReference type="InterPro" id="IPR036188">
    <property type="entry name" value="FAD/NAD-bd_sf"/>
</dbReference>
<dbReference type="Gene3D" id="3.50.50.60">
    <property type="entry name" value="FAD/NAD(P)-binding domain"/>
    <property type="match status" value="1"/>
</dbReference>
<sequence length="692" mass="75701">MQSPTSGPELLADEYPSPLRVAIVGAGIGGLAAAIGLRRSGHIVDLYEQSCFSTEIGAAVHLMPNGLSILRRWGLDTADFDANPMSRAVEHDQYGRIEKDIDLSRANLRWTDPWLLAQRAKFHKALKTKAVAAGATLHTSARVDGADPVNGAITLADGQAVAADVILGADGVYSVMRGLITDAKPFSSGKSAFRFMIPRKLALADPTTRPLAEVYDSLLAWAGRTRRIIMYSCSNNEMLNFVCMHPDEESQVNKTGGWNSRVTTEHILKVYDDFHPAVKSLLAKSDDSRILKGVWQLLDMEQIPWTKGRMALLGDAAHPFTPHQGQGAVQAIEDAASLSVVLPLGTHPEAVPERLRLYEEIRSRRAHSIQGYSREAGRDFGDDEKPEVNNTDELFSHDELDYSARMFRKWKHDKSPADFRLLPVGIGSFSGLRRDTSRKDASASRFKRAVVKFKTSKPFLEQLFPSEKFKFRRADTLCTASLVVTSLDNMSWLGGEGYVTLALQVHGVQYRKQDGGVVNGSFMPIHLVSRSEAVTSGREELGLPSVPCDLDMYQFDDSCRITASWGGAKFADISLSSLKAGNAAIERGPIGTVVDYGIIVYRYVPAVGRPGVADGEYACVIPHAGESKAEAVELVASSSSAKLDFKPLDWNQLPTMSHIASALSRMPVFDVVSAKISEGTNVSEYLSCRRID</sequence>
<evidence type="ECO:0000256" key="4">
    <source>
        <dbReference type="ARBA" id="ARBA00023002"/>
    </source>
</evidence>
<gene>
    <name evidence="7" type="ORF">CORC01_04731</name>
</gene>
<keyword evidence="4" id="KW-0560">Oxidoreductase</keyword>